<dbReference type="Proteomes" id="UP001278500">
    <property type="component" value="Unassembled WGS sequence"/>
</dbReference>
<dbReference type="EMBL" id="JAUEPP010000004">
    <property type="protein sequence ID" value="KAK3344711.1"/>
    <property type="molecule type" value="Genomic_DNA"/>
</dbReference>
<gene>
    <name evidence="2" type="ORF">B0H65DRAFT_573008</name>
</gene>
<accession>A0AAE0JED0</accession>
<evidence type="ECO:0000256" key="1">
    <source>
        <dbReference type="SAM" id="MobiDB-lite"/>
    </source>
</evidence>
<keyword evidence="3" id="KW-1185">Reference proteome</keyword>
<evidence type="ECO:0000313" key="2">
    <source>
        <dbReference type="EMBL" id="KAK3344711.1"/>
    </source>
</evidence>
<dbReference type="AlphaFoldDB" id="A0AAE0JED0"/>
<organism evidence="2 3">
    <name type="scientific">Neurospora tetraspora</name>
    <dbReference type="NCBI Taxonomy" id="94610"/>
    <lineage>
        <taxon>Eukaryota</taxon>
        <taxon>Fungi</taxon>
        <taxon>Dikarya</taxon>
        <taxon>Ascomycota</taxon>
        <taxon>Pezizomycotina</taxon>
        <taxon>Sordariomycetes</taxon>
        <taxon>Sordariomycetidae</taxon>
        <taxon>Sordariales</taxon>
        <taxon>Sordariaceae</taxon>
        <taxon>Neurospora</taxon>
    </lineage>
</organism>
<reference evidence="2" key="1">
    <citation type="journal article" date="2023" name="Mol. Phylogenet. Evol.">
        <title>Genome-scale phylogeny and comparative genomics of the fungal order Sordariales.</title>
        <authorList>
            <person name="Hensen N."/>
            <person name="Bonometti L."/>
            <person name="Westerberg I."/>
            <person name="Brannstrom I.O."/>
            <person name="Guillou S."/>
            <person name="Cros-Aarteil S."/>
            <person name="Calhoun S."/>
            <person name="Haridas S."/>
            <person name="Kuo A."/>
            <person name="Mondo S."/>
            <person name="Pangilinan J."/>
            <person name="Riley R."/>
            <person name="LaButti K."/>
            <person name="Andreopoulos B."/>
            <person name="Lipzen A."/>
            <person name="Chen C."/>
            <person name="Yan M."/>
            <person name="Daum C."/>
            <person name="Ng V."/>
            <person name="Clum A."/>
            <person name="Steindorff A."/>
            <person name="Ohm R.A."/>
            <person name="Martin F."/>
            <person name="Silar P."/>
            <person name="Natvig D.O."/>
            <person name="Lalanne C."/>
            <person name="Gautier V."/>
            <person name="Ament-Velasquez S.L."/>
            <person name="Kruys A."/>
            <person name="Hutchinson M.I."/>
            <person name="Powell A.J."/>
            <person name="Barry K."/>
            <person name="Miller A.N."/>
            <person name="Grigoriev I.V."/>
            <person name="Debuchy R."/>
            <person name="Gladieux P."/>
            <person name="Hiltunen Thoren M."/>
            <person name="Johannesson H."/>
        </authorList>
    </citation>
    <scope>NUCLEOTIDE SEQUENCE</scope>
    <source>
        <strain evidence="2">CBS 560.94</strain>
    </source>
</reference>
<evidence type="ECO:0000313" key="3">
    <source>
        <dbReference type="Proteomes" id="UP001278500"/>
    </source>
</evidence>
<name>A0AAE0JED0_9PEZI</name>
<reference evidence="2" key="2">
    <citation type="submission" date="2023-06" db="EMBL/GenBank/DDBJ databases">
        <authorList>
            <consortium name="Lawrence Berkeley National Laboratory"/>
            <person name="Haridas S."/>
            <person name="Hensen N."/>
            <person name="Bonometti L."/>
            <person name="Westerberg I."/>
            <person name="Brannstrom I.O."/>
            <person name="Guillou S."/>
            <person name="Cros-Aarteil S."/>
            <person name="Calhoun S."/>
            <person name="Kuo A."/>
            <person name="Mondo S."/>
            <person name="Pangilinan J."/>
            <person name="Riley R."/>
            <person name="Labutti K."/>
            <person name="Andreopoulos B."/>
            <person name="Lipzen A."/>
            <person name="Chen C."/>
            <person name="Yanf M."/>
            <person name="Daum C."/>
            <person name="Ng V."/>
            <person name="Clum A."/>
            <person name="Steindorff A."/>
            <person name="Ohm R."/>
            <person name="Martin F."/>
            <person name="Silar P."/>
            <person name="Natvig D."/>
            <person name="Lalanne C."/>
            <person name="Gautier V."/>
            <person name="Ament-Velasquez S.L."/>
            <person name="Kruys A."/>
            <person name="Hutchinson M.I."/>
            <person name="Powell A.J."/>
            <person name="Barry K."/>
            <person name="Miller A.N."/>
            <person name="Grigoriev I.V."/>
            <person name="Debuchy R."/>
            <person name="Gladieux P."/>
            <person name="Thoren M.H."/>
            <person name="Johannesson H."/>
        </authorList>
    </citation>
    <scope>NUCLEOTIDE SEQUENCE</scope>
    <source>
        <strain evidence="2">CBS 560.94</strain>
    </source>
</reference>
<proteinExistence type="predicted"/>
<protein>
    <submittedName>
        <fullName evidence="2">Uncharacterized protein</fullName>
    </submittedName>
</protein>
<comment type="caution">
    <text evidence="2">The sequence shown here is derived from an EMBL/GenBank/DDBJ whole genome shotgun (WGS) entry which is preliminary data.</text>
</comment>
<sequence>MASHNDNNNLSSVQASLYELSQQVLTVQQNIRVLGQDLQESRNSGQQEIATPDLDSSPPAAAAHDNMEVVELESTQEEPVERESRMQTEEPVEVVVDNATQLSRVMMDAISGLYDCVSSIDIPPEFVFSALVGLYHTPRDRRMLRRWEDFQRHGVLEFSYCLHGILYWGHDDDHSHRNLRVADGTCYCRPNLGLERVNNAPINRSTRCIRVKRDGRKDADGNIDGKLCFSWGKRVGPCQDLTKWE</sequence>
<feature type="region of interest" description="Disordered" evidence="1">
    <location>
        <begin position="39"/>
        <end position="61"/>
    </location>
</feature>
<dbReference type="GeneID" id="87867684"/>
<dbReference type="RefSeq" id="XP_062681324.1">
    <property type="nucleotide sequence ID" value="XM_062830530.1"/>
</dbReference>